<organism evidence="1 2">
    <name type="scientific">Dreissena polymorpha</name>
    <name type="common">Zebra mussel</name>
    <name type="synonym">Mytilus polymorpha</name>
    <dbReference type="NCBI Taxonomy" id="45954"/>
    <lineage>
        <taxon>Eukaryota</taxon>
        <taxon>Metazoa</taxon>
        <taxon>Spiralia</taxon>
        <taxon>Lophotrochozoa</taxon>
        <taxon>Mollusca</taxon>
        <taxon>Bivalvia</taxon>
        <taxon>Autobranchia</taxon>
        <taxon>Heteroconchia</taxon>
        <taxon>Euheterodonta</taxon>
        <taxon>Imparidentia</taxon>
        <taxon>Neoheterodontei</taxon>
        <taxon>Myida</taxon>
        <taxon>Dreissenoidea</taxon>
        <taxon>Dreissenidae</taxon>
        <taxon>Dreissena</taxon>
    </lineage>
</organism>
<evidence type="ECO:0000313" key="1">
    <source>
        <dbReference type="EMBL" id="KAH3814795.1"/>
    </source>
</evidence>
<protein>
    <submittedName>
        <fullName evidence="1">Uncharacterized protein</fullName>
    </submittedName>
</protein>
<sequence>MQIIENGSGELIVSRRPASNATYTTDRCLPCRGFFLNSLLWLYMKSCALMPDNEQPSTNFRRYASVLRSPFIKLICEEESAVGSLKQSI</sequence>
<proteinExistence type="predicted"/>
<reference evidence="1" key="2">
    <citation type="submission" date="2020-11" db="EMBL/GenBank/DDBJ databases">
        <authorList>
            <person name="McCartney M.A."/>
            <person name="Auch B."/>
            <person name="Kono T."/>
            <person name="Mallez S."/>
            <person name="Becker A."/>
            <person name="Gohl D.M."/>
            <person name="Silverstein K.A.T."/>
            <person name="Koren S."/>
            <person name="Bechman K.B."/>
            <person name="Herman A."/>
            <person name="Abrahante J.E."/>
            <person name="Garbe J."/>
        </authorList>
    </citation>
    <scope>NUCLEOTIDE SEQUENCE</scope>
    <source>
        <strain evidence="1">Duluth1</strain>
        <tissue evidence="1">Whole animal</tissue>
    </source>
</reference>
<dbReference type="AlphaFoldDB" id="A0A9D4GCX6"/>
<name>A0A9D4GCX6_DREPO</name>
<comment type="caution">
    <text evidence="1">The sequence shown here is derived from an EMBL/GenBank/DDBJ whole genome shotgun (WGS) entry which is preliminary data.</text>
</comment>
<gene>
    <name evidence="1" type="ORF">DPMN_143308</name>
</gene>
<accession>A0A9D4GCX6</accession>
<reference evidence="1" key="1">
    <citation type="journal article" date="2019" name="bioRxiv">
        <title>The Genome of the Zebra Mussel, Dreissena polymorpha: A Resource for Invasive Species Research.</title>
        <authorList>
            <person name="McCartney M.A."/>
            <person name="Auch B."/>
            <person name="Kono T."/>
            <person name="Mallez S."/>
            <person name="Zhang Y."/>
            <person name="Obille A."/>
            <person name="Becker A."/>
            <person name="Abrahante J.E."/>
            <person name="Garbe J."/>
            <person name="Badalamenti J.P."/>
            <person name="Herman A."/>
            <person name="Mangelson H."/>
            <person name="Liachko I."/>
            <person name="Sullivan S."/>
            <person name="Sone E.D."/>
            <person name="Koren S."/>
            <person name="Silverstein K.A.T."/>
            <person name="Beckman K.B."/>
            <person name="Gohl D.M."/>
        </authorList>
    </citation>
    <scope>NUCLEOTIDE SEQUENCE</scope>
    <source>
        <strain evidence="1">Duluth1</strain>
        <tissue evidence="1">Whole animal</tissue>
    </source>
</reference>
<evidence type="ECO:0000313" key="2">
    <source>
        <dbReference type="Proteomes" id="UP000828390"/>
    </source>
</evidence>
<dbReference type="EMBL" id="JAIWYP010000006">
    <property type="protein sequence ID" value="KAH3814795.1"/>
    <property type="molecule type" value="Genomic_DNA"/>
</dbReference>
<keyword evidence="2" id="KW-1185">Reference proteome</keyword>
<dbReference type="Proteomes" id="UP000828390">
    <property type="component" value="Unassembled WGS sequence"/>
</dbReference>